<dbReference type="Proteomes" id="UP000185728">
    <property type="component" value="Unassembled WGS sequence"/>
</dbReference>
<name>A0ABY1L0C3_9FLAO</name>
<comment type="caution">
    <text evidence="1">The sequence shown here is derived from an EMBL/GenBank/DDBJ whole genome shotgun (WGS) entry which is preliminary data.</text>
</comment>
<organism evidence="1 2">
    <name type="scientific">Zobellia uliginosa</name>
    <dbReference type="NCBI Taxonomy" id="143224"/>
    <lineage>
        <taxon>Bacteria</taxon>
        <taxon>Pseudomonadati</taxon>
        <taxon>Bacteroidota</taxon>
        <taxon>Flavobacteriia</taxon>
        <taxon>Flavobacteriales</taxon>
        <taxon>Flavobacteriaceae</taxon>
        <taxon>Zobellia</taxon>
    </lineage>
</organism>
<dbReference type="EMBL" id="FTOB01000007">
    <property type="protein sequence ID" value="SIT01111.1"/>
    <property type="molecule type" value="Genomic_DNA"/>
</dbReference>
<keyword evidence="2" id="KW-1185">Reference proteome</keyword>
<proteinExistence type="predicted"/>
<protein>
    <submittedName>
        <fullName evidence="1">Uncharacterized protein</fullName>
    </submittedName>
</protein>
<evidence type="ECO:0000313" key="1">
    <source>
        <dbReference type="EMBL" id="SIT01111.1"/>
    </source>
</evidence>
<accession>A0ABY1L0C3</accession>
<evidence type="ECO:0000313" key="2">
    <source>
        <dbReference type="Proteomes" id="UP000185728"/>
    </source>
</evidence>
<reference evidence="1 2" key="1">
    <citation type="submission" date="2017-01" db="EMBL/GenBank/DDBJ databases">
        <authorList>
            <person name="Varghese N."/>
            <person name="Submissions S."/>
        </authorList>
    </citation>
    <scope>NUCLEOTIDE SEQUENCE [LARGE SCALE GENOMIC DNA]</scope>
    <source>
        <strain evidence="1 2">DSM 2061</strain>
    </source>
</reference>
<sequence>MAKKKLVEGDIFYVKVNSKYIFARLLLDVDSRILKHEPEHNCKFFSGCYLIEVYKGIYVSFP</sequence>
<gene>
    <name evidence="1" type="ORF">SAMN05421766_1073</name>
</gene>